<dbReference type="PANTHER" id="PTHR21299">
    <property type="entry name" value="CYTIDYLATE KINASE/PANTOATE-BETA-ALANINE LIGASE"/>
    <property type="match status" value="1"/>
</dbReference>
<keyword evidence="3 8" id="KW-0547">Nucleotide-binding</keyword>
<name>A0A2U2AF62_9GAMM</name>
<dbReference type="EMBL" id="QEWQ01000003">
    <property type="protein sequence ID" value="PWD81290.1"/>
    <property type="molecule type" value="Genomic_DNA"/>
</dbReference>
<evidence type="ECO:0000256" key="5">
    <source>
        <dbReference type="ARBA" id="ARBA00022840"/>
    </source>
</evidence>
<comment type="subcellular location">
    <subcellularLocation>
        <location evidence="8">Cytoplasm</location>
    </subcellularLocation>
</comment>
<evidence type="ECO:0000256" key="2">
    <source>
        <dbReference type="ARBA" id="ARBA00022679"/>
    </source>
</evidence>
<evidence type="ECO:0000256" key="3">
    <source>
        <dbReference type="ARBA" id="ARBA00022741"/>
    </source>
</evidence>
<dbReference type="GO" id="GO:0036430">
    <property type="term" value="F:CMP kinase activity"/>
    <property type="evidence" value="ECO:0007669"/>
    <property type="project" value="RHEA"/>
</dbReference>
<sequence>MQNIITVDGPSGVGKGTLSLQLAQKLGWHFLDSGAIYRALAIFAESQNIDLEAEDEVAGLAMNLPLTFKIENGGLEIYLGVKKVTGKVRAETTGNMASIVAKHPKVRSHLLQRQRDFAQMPGLIADGRDMGTVVFPTAPLKLFLTASATERAKRRHKQLLESGICANIEQILSEVEARDERDRTRSASPLVAAEDALIIDTSHLTVAEVLQKAWDAVVERFPN</sequence>
<gene>
    <name evidence="8" type="primary">cmk</name>
    <name evidence="10" type="ORF">DC083_05215</name>
</gene>
<dbReference type="GO" id="GO:0015949">
    <property type="term" value="P:nucleobase-containing small molecule interconversion"/>
    <property type="evidence" value="ECO:0007669"/>
    <property type="project" value="TreeGrafter"/>
</dbReference>
<dbReference type="HAMAP" id="MF_00238">
    <property type="entry name" value="Cytidyl_kinase_type1"/>
    <property type="match status" value="1"/>
</dbReference>
<proteinExistence type="inferred from homology"/>
<dbReference type="Gene3D" id="3.40.50.300">
    <property type="entry name" value="P-loop containing nucleotide triphosphate hydrolases"/>
    <property type="match status" value="1"/>
</dbReference>
<dbReference type="AlphaFoldDB" id="A0A2U2AF62"/>
<dbReference type="SUPFAM" id="SSF52540">
    <property type="entry name" value="P-loop containing nucleoside triphosphate hydrolases"/>
    <property type="match status" value="1"/>
</dbReference>
<evidence type="ECO:0000313" key="11">
    <source>
        <dbReference type="Proteomes" id="UP000245020"/>
    </source>
</evidence>
<dbReference type="InterPro" id="IPR011994">
    <property type="entry name" value="Cytidylate_kinase_dom"/>
</dbReference>
<dbReference type="CDD" id="cd02020">
    <property type="entry name" value="CMPK"/>
    <property type="match status" value="1"/>
</dbReference>
<dbReference type="GO" id="GO:0005524">
    <property type="term" value="F:ATP binding"/>
    <property type="evidence" value="ECO:0007669"/>
    <property type="project" value="UniProtKB-UniRule"/>
</dbReference>
<dbReference type="InterPro" id="IPR003136">
    <property type="entry name" value="Cytidylate_kin"/>
</dbReference>
<feature type="domain" description="Cytidylate kinase" evidence="9">
    <location>
        <begin position="5"/>
        <end position="216"/>
    </location>
</feature>
<keyword evidence="4 8" id="KW-0418">Kinase</keyword>
<keyword evidence="5 8" id="KW-0067">ATP-binding</keyword>
<feature type="binding site" evidence="8">
    <location>
        <begin position="9"/>
        <end position="17"/>
    </location>
    <ligand>
        <name>ATP</name>
        <dbReference type="ChEBI" id="CHEBI:30616"/>
    </ligand>
</feature>
<dbReference type="GO" id="GO:0036431">
    <property type="term" value="F:dCMP kinase activity"/>
    <property type="evidence" value="ECO:0007669"/>
    <property type="project" value="InterPro"/>
</dbReference>
<evidence type="ECO:0000259" key="9">
    <source>
        <dbReference type="Pfam" id="PF02224"/>
    </source>
</evidence>
<reference evidence="11" key="1">
    <citation type="submission" date="2018-05" db="EMBL/GenBank/DDBJ databases">
        <title>Ignatzschineria dubaiensis sp. nov., isolated from necrotic foot tissues of dromedaries (Camelus dromedarius) and associated maggots in Dubai, United Arab Emirates.</title>
        <authorList>
            <person name="Tsang C.C."/>
            <person name="Tang J.Y.M."/>
            <person name="Fong J.Y.H."/>
            <person name="Kinne J."/>
            <person name="Lee H.H."/>
            <person name="Joseph M."/>
            <person name="Jose S."/>
            <person name="Schuster R.K."/>
            <person name="Tang Y."/>
            <person name="Sivakumar S."/>
            <person name="Chen J.H.K."/>
            <person name="Teng J.L.L."/>
            <person name="Lau S.K.P."/>
            <person name="Wernery U."/>
            <person name="Woo P.C.Y."/>
        </authorList>
    </citation>
    <scope>NUCLEOTIDE SEQUENCE [LARGE SCALE GENOMIC DNA]</scope>
    <source>
        <strain evidence="11">KCTC 22644</strain>
    </source>
</reference>
<evidence type="ECO:0000256" key="1">
    <source>
        <dbReference type="ARBA" id="ARBA00009427"/>
    </source>
</evidence>
<comment type="catalytic activity">
    <reaction evidence="6 8">
        <text>dCMP + ATP = dCDP + ADP</text>
        <dbReference type="Rhea" id="RHEA:25094"/>
        <dbReference type="ChEBI" id="CHEBI:30616"/>
        <dbReference type="ChEBI" id="CHEBI:57566"/>
        <dbReference type="ChEBI" id="CHEBI:58593"/>
        <dbReference type="ChEBI" id="CHEBI:456216"/>
        <dbReference type="EC" id="2.7.4.25"/>
    </reaction>
</comment>
<dbReference type="OrthoDB" id="9807434at2"/>
<dbReference type="NCBIfam" id="TIGR00017">
    <property type="entry name" value="cmk"/>
    <property type="match status" value="1"/>
</dbReference>
<comment type="caution">
    <text evidence="10">The sequence shown here is derived from an EMBL/GenBank/DDBJ whole genome shotgun (WGS) entry which is preliminary data.</text>
</comment>
<comment type="similarity">
    <text evidence="1 8">Belongs to the cytidylate kinase family. Type 1 subfamily.</text>
</comment>
<dbReference type="GO" id="GO:0005829">
    <property type="term" value="C:cytosol"/>
    <property type="evidence" value="ECO:0007669"/>
    <property type="project" value="TreeGrafter"/>
</dbReference>
<accession>A0A2U2AF62</accession>
<dbReference type="GO" id="GO:0006220">
    <property type="term" value="P:pyrimidine nucleotide metabolic process"/>
    <property type="evidence" value="ECO:0007669"/>
    <property type="project" value="UniProtKB-UniRule"/>
</dbReference>
<keyword evidence="11" id="KW-1185">Reference proteome</keyword>
<dbReference type="Pfam" id="PF02224">
    <property type="entry name" value="Cytidylate_kin"/>
    <property type="match status" value="1"/>
</dbReference>
<evidence type="ECO:0000256" key="4">
    <source>
        <dbReference type="ARBA" id="ARBA00022777"/>
    </source>
</evidence>
<comment type="catalytic activity">
    <reaction evidence="7 8">
        <text>CMP + ATP = CDP + ADP</text>
        <dbReference type="Rhea" id="RHEA:11600"/>
        <dbReference type="ChEBI" id="CHEBI:30616"/>
        <dbReference type="ChEBI" id="CHEBI:58069"/>
        <dbReference type="ChEBI" id="CHEBI:60377"/>
        <dbReference type="ChEBI" id="CHEBI:456216"/>
        <dbReference type="EC" id="2.7.4.25"/>
    </reaction>
</comment>
<dbReference type="InterPro" id="IPR027417">
    <property type="entry name" value="P-loop_NTPase"/>
</dbReference>
<evidence type="ECO:0000256" key="6">
    <source>
        <dbReference type="ARBA" id="ARBA00047615"/>
    </source>
</evidence>
<keyword evidence="2 8" id="KW-0808">Transferase</keyword>
<keyword evidence="8" id="KW-0963">Cytoplasm</keyword>
<dbReference type="Proteomes" id="UP000245020">
    <property type="component" value="Unassembled WGS sequence"/>
</dbReference>
<protein>
    <recommendedName>
        <fullName evidence="8">Cytidylate kinase</fullName>
        <shortName evidence="8">CK</shortName>
        <ecNumber evidence="8">2.7.4.25</ecNumber>
    </recommendedName>
    <alternativeName>
        <fullName evidence="8">Cytidine monophosphate kinase</fullName>
        <shortName evidence="8">CMP kinase</shortName>
    </alternativeName>
</protein>
<organism evidence="10 11">
    <name type="scientific">Ignatzschineria ureiclastica</name>
    <dbReference type="NCBI Taxonomy" id="472582"/>
    <lineage>
        <taxon>Bacteria</taxon>
        <taxon>Pseudomonadati</taxon>
        <taxon>Pseudomonadota</taxon>
        <taxon>Gammaproteobacteria</taxon>
        <taxon>Cardiobacteriales</taxon>
        <taxon>Ignatzschineriaceae</taxon>
        <taxon>Ignatzschineria</taxon>
    </lineage>
</organism>
<dbReference type="RefSeq" id="WP_109189183.1">
    <property type="nucleotide sequence ID" value="NZ_BMYA01000003.1"/>
</dbReference>
<evidence type="ECO:0000313" key="10">
    <source>
        <dbReference type="EMBL" id="PWD81290.1"/>
    </source>
</evidence>
<dbReference type="PANTHER" id="PTHR21299:SF2">
    <property type="entry name" value="CYTIDYLATE KINASE"/>
    <property type="match status" value="1"/>
</dbReference>
<dbReference type="EC" id="2.7.4.25" evidence="8"/>
<evidence type="ECO:0000256" key="8">
    <source>
        <dbReference type="HAMAP-Rule" id="MF_00238"/>
    </source>
</evidence>
<evidence type="ECO:0000256" key="7">
    <source>
        <dbReference type="ARBA" id="ARBA00048478"/>
    </source>
</evidence>